<reference evidence="2" key="1">
    <citation type="submission" date="2012-02" db="EMBL/GenBank/DDBJ databases">
        <title>Complete sequence of chromosome of Methanomethylovorans hollandica DSM 15978.</title>
        <authorList>
            <person name="Lucas S."/>
            <person name="Copeland A."/>
            <person name="Lapidus A."/>
            <person name="Glavina del Rio T."/>
            <person name="Dalin E."/>
            <person name="Tice H."/>
            <person name="Bruce D."/>
            <person name="Goodwin L."/>
            <person name="Pitluck S."/>
            <person name="Peters L."/>
            <person name="Mikhailova N."/>
            <person name="Held B."/>
            <person name="Kyrpides N."/>
            <person name="Mavromatis K."/>
            <person name="Ivanova N."/>
            <person name="Brettin T."/>
            <person name="Detter J.C."/>
            <person name="Han C."/>
            <person name="Larimer F."/>
            <person name="Land M."/>
            <person name="Hauser L."/>
            <person name="Markowitz V."/>
            <person name="Cheng J.-F."/>
            <person name="Hugenholtz P."/>
            <person name="Woyke T."/>
            <person name="Wu D."/>
            <person name="Spring S."/>
            <person name="Schroeder M."/>
            <person name="Brambilla E."/>
            <person name="Klenk H.-P."/>
            <person name="Eisen J.A."/>
        </authorList>
    </citation>
    <scope>NUCLEOTIDE SEQUENCE [LARGE SCALE GENOMIC DNA]</scope>
    <source>
        <strain evidence="2">DSM 15978 / NBRC 107637 / DMS1</strain>
    </source>
</reference>
<evidence type="ECO:0000313" key="2">
    <source>
        <dbReference type="Proteomes" id="UP000010866"/>
    </source>
</evidence>
<evidence type="ECO:0000313" key="1">
    <source>
        <dbReference type="EMBL" id="AGB49199.1"/>
    </source>
</evidence>
<dbReference type="GeneID" id="14406768"/>
<protein>
    <submittedName>
        <fullName evidence="1">Uncharacterized protein</fullName>
    </submittedName>
</protein>
<dbReference type="HOGENOM" id="CLU_2366201_0_0_2"/>
<dbReference type="EMBL" id="CP003362">
    <property type="protein sequence ID" value="AGB49199.1"/>
    <property type="molecule type" value="Genomic_DNA"/>
</dbReference>
<proteinExistence type="predicted"/>
<dbReference type="RefSeq" id="WP_015324366.1">
    <property type="nucleotide sequence ID" value="NC_019977.1"/>
</dbReference>
<dbReference type="KEGG" id="mhz:Metho_0959"/>
<sequence>MNNEQKLELSSSLLSWLVEEMRISIPERALELFEKTLQLEKIQLKLFHGQQISNEEILTIATLKHFIHSSEEIAQMPSPYKTVEYTSVDNKITET</sequence>
<accession>L0KYX3</accession>
<organism evidence="1 2">
    <name type="scientific">Methanomethylovorans hollandica (strain DSM 15978 / NBRC 107637 / DMS1)</name>
    <dbReference type="NCBI Taxonomy" id="867904"/>
    <lineage>
        <taxon>Archaea</taxon>
        <taxon>Methanobacteriati</taxon>
        <taxon>Methanobacteriota</taxon>
        <taxon>Stenosarchaea group</taxon>
        <taxon>Methanomicrobia</taxon>
        <taxon>Methanosarcinales</taxon>
        <taxon>Methanosarcinaceae</taxon>
        <taxon>Methanomethylovorans</taxon>
    </lineage>
</organism>
<gene>
    <name evidence="1" type="ordered locus">Metho_0959</name>
</gene>
<keyword evidence="2" id="KW-1185">Reference proteome</keyword>
<dbReference type="AlphaFoldDB" id="L0KYX3"/>
<dbReference type="Proteomes" id="UP000010866">
    <property type="component" value="Chromosome"/>
</dbReference>
<name>L0KYX3_METHD</name>